<name>A0AA96GK35_9BACT</name>
<dbReference type="RefSeq" id="WP_312744177.1">
    <property type="nucleotide sequence ID" value="NZ_CP116968.1"/>
</dbReference>
<evidence type="ECO:0000313" key="3">
    <source>
        <dbReference type="Proteomes" id="UP001302494"/>
    </source>
</evidence>
<feature type="region of interest" description="Disordered" evidence="1">
    <location>
        <begin position="196"/>
        <end position="219"/>
    </location>
</feature>
<reference evidence="2 3" key="1">
    <citation type="submission" date="2023-01" db="EMBL/GenBank/DDBJ databases">
        <title>Cultivation and genomic characterization of new, ubiquitous marine nitrite-oxidizing bacteria from the Nitrospirales.</title>
        <authorList>
            <person name="Mueller A.J."/>
            <person name="Daebeler A."/>
            <person name="Herbold C.W."/>
            <person name="Kirkegaard R.H."/>
            <person name="Daims H."/>
        </authorList>
    </citation>
    <scope>NUCLEOTIDE SEQUENCE [LARGE SCALE GENOMIC DNA]</scope>
    <source>
        <strain evidence="2 3">DK</strain>
    </source>
</reference>
<feature type="region of interest" description="Disordered" evidence="1">
    <location>
        <begin position="46"/>
        <end position="86"/>
    </location>
</feature>
<proteinExistence type="predicted"/>
<sequence>MTITSNTNHKRMIPLWSGVLSLILGFPAMGLATGYAGNAHHPSGYSTSPHGTGAYGHGQAHHGKSMSGGYGTKGSPHQSGHGPHQSASEFIEHILKFKEGMALTEDQVTKLQTIKTDFEKSKIKMKADMQLTSLDLHELLRNDQGDLGAVESKLKSLYEIRAGLYLASVKAGRDAKAVLTDEQRSRMKAVHDRINAHQDGGMTKGHPGGYSHHSKDKQG</sequence>
<dbReference type="Proteomes" id="UP001302494">
    <property type="component" value="Chromosome"/>
</dbReference>
<dbReference type="Gene3D" id="1.20.120.1490">
    <property type="match status" value="1"/>
</dbReference>
<keyword evidence="3" id="KW-1185">Reference proteome</keyword>
<dbReference type="EMBL" id="CP116968">
    <property type="protein sequence ID" value="WNM61700.1"/>
    <property type="molecule type" value="Genomic_DNA"/>
</dbReference>
<organism evidence="2 3">
    <name type="scientific">Candidatus Nitrospira neomarina</name>
    <dbReference type="NCBI Taxonomy" id="3020899"/>
    <lineage>
        <taxon>Bacteria</taxon>
        <taxon>Pseudomonadati</taxon>
        <taxon>Nitrospirota</taxon>
        <taxon>Nitrospiria</taxon>
        <taxon>Nitrospirales</taxon>
        <taxon>Nitrospiraceae</taxon>
        <taxon>Nitrospira</taxon>
    </lineage>
</organism>
<evidence type="ECO:0000313" key="2">
    <source>
        <dbReference type="EMBL" id="WNM61700.1"/>
    </source>
</evidence>
<evidence type="ECO:0000256" key="1">
    <source>
        <dbReference type="SAM" id="MobiDB-lite"/>
    </source>
</evidence>
<dbReference type="AlphaFoldDB" id="A0AA96GK35"/>
<accession>A0AA96GK35</accession>
<gene>
    <name evidence="2" type="ORF">PQG83_18435</name>
</gene>
<dbReference type="KEGG" id="nneo:PQG83_18435"/>
<protein>
    <submittedName>
        <fullName evidence="2">Spy/CpxP family protein refolding chaperone</fullName>
    </submittedName>
</protein>